<sequence length="168" mass="20490">MHVGMAAFMVWLNWRYKTYRRWREFQPTMLYVAACDLLYQCICGRYRLWTYVPKWPVHHQLLTDYGYTFVFLPATALFYLSRYPNESRLYAKLLYVLKWYAAFVIGEWVYVKTTYMAYDHGWTLGWSMLFNVMMFLLMLLHHMRPLWAYLFTLGAAAFWVIVFRIPFS</sequence>
<keyword evidence="1" id="KW-0812">Transmembrane</keyword>
<gene>
    <name evidence="2" type="ORF">ACFOZ8_20870</name>
</gene>
<evidence type="ECO:0000313" key="3">
    <source>
        <dbReference type="Proteomes" id="UP001595715"/>
    </source>
</evidence>
<feature type="transmembrane region" description="Helical" evidence="1">
    <location>
        <begin position="61"/>
        <end position="81"/>
    </location>
</feature>
<evidence type="ECO:0000313" key="2">
    <source>
        <dbReference type="EMBL" id="MFC4102090.1"/>
    </source>
</evidence>
<feature type="transmembrane region" description="Helical" evidence="1">
    <location>
        <begin position="123"/>
        <end position="140"/>
    </location>
</feature>
<feature type="transmembrane region" description="Helical" evidence="1">
    <location>
        <begin position="93"/>
        <end position="111"/>
    </location>
</feature>
<keyword evidence="3" id="KW-1185">Reference proteome</keyword>
<organism evidence="2 3">
    <name type="scientific">Paenibacillus xanthanilyticus</name>
    <dbReference type="NCBI Taxonomy" id="1783531"/>
    <lineage>
        <taxon>Bacteria</taxon>
        <taxon>Bacillati</taxon>
        <taxon>Bacillota</taxon>
        <taxon>Bacilli</taxon>
        <taxon>Bacillales</taxon>
        <taxon>Paenibacillaceae</taxon>
        <taxon>Paenibacillus</taxon>
    </lineage>
</organism>
<evidence type="ECO:0000256" key="1">
    <source>
        <dbReference type="SAM" id="Phobius"/>
    </source>
</evidence>
<name>A0ABV8K7U8_9BACL</name>
<dbReference type="InterPro" id="IPR048147">
    <property type="entry name" value="CBO0543-like"/>
</dbReference>
<feature type="transmembrane region" description="Helical" evidence="1">
    <location>
        <begin position="147"/>
        <end position="167"/>
    </location>
</feature>
<proteinExistence type="predicted"/>
<dbReference type="EMBL" id="JBHSAM010000031">
    <property type="protein sequence ID" value="MFC4102090.1"/>
    <property type="molecule type" value="Genomic_DNA"/>
</dbReference>
<dbReference type="NCBIfam" id="NF041644">
    <property type="entry name" value="CBO0543_fam"/>
    <property type="match status" value="1"/>
</dbReference>
<dbReference type="RefSeq" id="WP_377720718.1">
    <property type="nucleotide sequence ID" value="NZ_JBHSAM010000031.1"/>
</dbReference>
<keyword evidence="1" id="KW-1133">Transmembrane helix</keyword>
<dbReference type="Proteomes" id="UP001595715">
    <property type="component" value="Unassembled WGS sequence"/>
</dbReference>
<accession>A0ABV8K7U8</accession>
<protein>
    <submittedName>
        <fullName evidence="2">CBO0543 family protein</fullName>
    </submittedName>
</protein>
<comment type="caution">
    <text evidence="2">The sequence shown here is derived from an EMBL/GenBank/DDBJ whole genome shotgun (WGS) entry which is preliminary data.</text>
</comment>
<keyword evidence="1" id="KW-0472">Membrane</keyword>
<reference evidence="3" key="1">
    <citation type="journal article" date="2019" name="Int. J. Syst. Evol. Microbiol.">
        <title>The Global Catalogue of Microorganisms (GCM) 10K type strain sequencing project: providing services to taxonomists for standard genome sequencing and annotation.</title>
        <authorList>
            <consortium name="The Broad Institute Genomics Platform"/>
            <consortium name="The Broad Institute Genome Sequencing Center for Infectious Disease"/>
            <person name="Wu L."/>
            <person name="Ma J."/>
        </authorList>
    </citation>
    <scope>NUCLEOTIDE SEQUENCE [LARGE SCALE GENOMIC DNA]</scope>
    <source>
        <strain evidence="3">IBRC-M 10987</strain>
    </source>
</reference>